<evidence type="ECO:0000259" key="2">
    <source>
        <dbReference type="Pfam" id="PF03629"/>
    </source>
</evidence>
<keyword evidence="1" id="KW-0378">Hydrolase</keyword>
<dbReference type="Proteomes" id="UP000233435">
    <property type="component" value="Unassembled WGS sequence"/>
</dbReference>
<dbReference type="Gene3D" id="3.40.50.1110">
    <property type="entry name" value="SGNH hydrolase"/>
    <property type="match status" value="1"/>
</dbReference>
<dbReference type="RefSeq" id="WP_106658128.1">
    <property type="nucleotide sequence ID" value="NZ_PJEO01000009.1"/>
</dbReference>
<accession>A0A2N3HP08</accession>
<dbReference type="InterPro" id="IPR005181">
    <property type="entry name" value="SASA"/>
</dbReference>
<dbReference type="PANTHER" id="PTHR22901:SF0">
    <property type="entry name" value="SIALATE O-ACETYLESTERASE"/>
    <property type="match status" value="1"/>
</dbReference>
<reference evidence="3 4" key="1">
    <citation type="submission" date="2017-12" db="EMBL/GenBank/DDBJ databases">
        <title>Confluentibacter flavum sp. nov., isolated from the saline lake.</title>
        <authorList>
            <person name="Yu L."/>
        </authorList>
    </citation>
    <scope>NUCLEOTIDE SEQUENCE [LARGE SCALE GENOMIC DNA]</scope>
    <source>
        <strain evidence="3 4">3B</strain>
    </source>
</reference>
<sequence>MKKLLLIGSLIFSLFFTPKVVAIIRLPPIISSGMVLQQNSEANLWGWAGASERFIIISSWKEEADTVQTSNIGKWKASIKTPSAGGPYTITFQSRSRFGGGDSIVLEDIMIGEVWILSGQSNMEMSNNSQIKEILPNSANVKMRFFRVDQKASEHPQDYADGDWVSCNEETLRRFCAAGYFFGKKLQDELGNIPIGLIQSTWSGTPIELWEPASVIESDPVMKKAASEIVVKTHRPHQPGYIYNAMIYPISNYSIAGAVWYQGESNTPRAYAYEKMLTGMIGAWREAFQKDFPFYYVQIAPWKYETSLYEGALLQEAQSKSLSYPKTGMVVVTDLVDDVTNLHPQNKKDVGERLAILALADTYGKDIPVYTNPMLKSMEVNKGKVNLYFDNASNGFITKNGEKPTEFLISGSDKNFVPADVKLEKDRIIVSSKHVKEPIAVRFSFSNTGMSNVLSKEGFPIVPFRTDTWEVDHTQ</sequence>
<comment type="caution">
    <text evidence="3">The sequence shown here is derived from an EMBL/GenBank/DDBJ whole genome shotgun (WGS) entry which is preliminary data.</text>
</comment>
<name>A0A2N3HP08_9FLAO</name>
<evidence type="ECO:0000313" key="4">
    <source>
        <dbReference type="Proteomes" id="UP000233435"/>
    </source>
</evidence>
<keyword evidence="4" id="KW-1185">Reference proteome</keyword>
<evidence type="ECO:0000313" key="3">
    <source>
        <dbReference type="EMBL" id="PKQ46686.1"/>
    </source>
</evidence>
<dbReference type="SUPFAM" id="SSF52266">
    <property type="entry name" value="SGNH hydrolase"/>
    <property type="match status" value="1"/>
</dbReference>
<dbReference type="InterPro" id="IPR036514">
    <property type="entry name" value="SGNH_hydro_sf"/>
</dbReference>
<proteinExistence type="predicted"/>
<organism evidence="3 4">
    <name type="scientific">Confluentibacter flavum</name>
    <dbReference type="NCBI Taxonomy" id="1909700"/>
    <lineage>
        <taxon>Bacteria</taxon>
        <taxon>Pseudomonadati</taxon>
        <taxon>Bacteroidota</taxon>
        <taxon>Flavobacteriia</taxon>
        <taxon>Flavobacteriales</taxon>
        <taxon>Flavobacteriaceae</taxon>
        <taxon>Confluentibacter</taxon>
    </lineage>
</organism>
<dbReference type="GO" id="GO:0001681">
    <property type="term" value="F:sialate O-acetylesterase activity"/>
    <property type="evidence" value="ECO:0007669"/>
    <property type="project" value="InterPro"/>
</dbReference>
<evidence type="ECO:0000256" key="1">
    <source>
        <dbReference type="ARBA" id="ARBA00022801"/>
    </source>
</evidence>
<gene>
    <name evidence="3" type="ORF">CSW08_01420</name>
</gene>
<dbReference type="AlphaFoldDB" id="A0A2N3HP08"/>
<dbReference type="EMBL" id="PJEO01000009">
    <property type="protein sequence ID" value="PKQ46686.1"/>
    <property type="molecule type" value="Genomic_DNA"/>
</dbReference>
<dbReference type="OrthoDB" id="9816001at2"/>
<dbReference type="GO" id="GO:0005975">
    <property type="term" value="P:carbohydrate metabolic process"/>
    <property type="evidence" value="ECO:0007669"/>
    <property type="project" value="TreeGrafter"/>
</dbReference>
<dbReference type="PANTHER" id="PTHR22901">
    <property type="entry name" value="SIALATE O-ACETYLESTERASE"/>
    <property type="match status" value="1"/>
</dbReference>
<dbReference type="Pfam" id="PF03629">
    <property type="entry name" value="SASA"/>
    <property type="match status" value="1"/>
</dbReference>
<feature type="domain" description="Sialate O-acetylesterase" evidence="2">
    <location>
        <begin position="113"/>
        <end position="355"/>
    </location>
</feature>
<dbReference type="InterPro" id="IPR039329">
    <property type="entry name" value="SIAE"/>
</dbReference>
<protein>
    <submittedName>
        <fullName evidence="3">Sialate O-acetylesterase</fullName>
    </submittedName>
</protein>